<name>A0ACC1HAW6_9FUNG</name>
<organism evidence="1 2">
    <name type="scientific">Spiromyces aspiralis</name>
    <dbReference type="NCBI Taxonomy" id="68401"/>
    <lineage>
        <taxon>Eukaryota</taxon>
        <taxon>Fungi</taxon>
        <taxon>Fungi incertae sedis</taxon>
        <taxon>Zoopagomycota</taxon>
        <taxon>Kickxellomycotina</taxon>
        <taxon>Kickxellomycetes</taxon>
        <taxon>Kickxellales</taxon>
        <taxon>Kickxellaceae</taxon>
        <taxon>Spiromyces</taxon>
    </lineage>
</organism>
<keyword evidence="2" id="KW-1185">Reference proteome</keyword>
<comment type="caution">
    <text evidence="1">The sequence shown here is derived from an EMBL/GenBank/DDBJ whole genome shotgun (WGS) entry which is preliminary data.</text>
</comment>
<protein>
    <submittedName>
        <fullName evidence="1">Uncharacterized protein</fullName>
    </submittedName>
</protein>
<sequence length="184" mass="20694">MAKSGGLANADNSLKRQRPWDAKELELLIKASNKFPGGTVDRQVVWETISEWLSRHSGRPQRTNEELIKKTNELKRGSAGNEGVDVRQLQSQKANTKSLRLKEEATIRYDGPSSTPPAMPAKDPKGPATAKSGEQRPWTTSEQTQLEKALRVYPPTWKGEGDRWDKIAEMVDGRTKKECKQRVK</sequence>
<feature type="non-terminal residue" evidence="1">
    <location>
        <position position="184"/>
    </location>
</feature>
<accession>A0ACC1HAW6</accession>
<proteinExistence type="predicted"/>
<reference evidence="1" key="1">
    <citation type="submission" date="2022-06" db="EMBL/GenBank/DDBJ databases">
        <title>Phylogenomic reconstructions and comparative analyses of Kickxellomycotina fungi.</title>
        <authorList>
            <person name="Reynolds N.K."/>
            <person name="Stajich J.E."/>
            <person name="Barry K."/>
            <person name="Grigoriev I.V."/>
            <person name="Crous P."/>
            <person name="Smith M.E."/>
        </authorList>
    </citation>
    <scope>NUCLEOTIDE SEQUENCE</scope>
    <source>
        <strain evidence="1">RSA 2271</strain>
    </source>
</reference>
<evidence type="ECO:0000313" key="1">
    <source>
        <dbReference type="EMBL" id="KAJ1673140.1"/>
    </source>
</evidence>
<gene>
    <name evidence="1" type="ORF">EV182_005807</name>
</gene>
<dbReference type="EMBL" id="JAMZIH010007329">
    <property type="protein sequence ID" value="KAJ1673140.1"/>
    <property type="molecule type" value="Genomic_DNA"/>
</dbReference>
<dbReference type="Proteomes" id="UP001145114">
    <property type="component" value="Unassembled WGS sequence"/>
</dbReference>
<evidence type="ECO:0000313" key="2">
    <source>
        <dbReference type="Proteomes" id="UP001145114"/>
    </source>
</evidence>